<dbReference type="PROSITE" id="PS51918">
    <property type="entry name" value="RADICAL_SAM"/>
    <property type="match status" value="1"/>
</dbReference>
<dbReference type="OrthoDB" id="9782387at2"/>
<dbReference type="SFLD" id="SFLDS00029">
    <property type="entry name" value="Radical_SAM"/>
    <property type="match status" value="1"/>
</dbReference>
<dbReference type="InterPro" id="IPR013785">
    <property type="entry name" value="Aldolase_TIM"/>
</dbReference>
<dbReference type="Pfam" id="PF04055">
    <property type="entry name" value="Radical_SAM"/>
    <property type="match status" value="1"/>
</dbReference>
<dbReference type="GO" id="GO:0003824">
    <property type="term" value="F:catalytic activity"/>
    <property type="evidence" value="ECO:0007669"/>
    <property type="project" value="InterPro"/>
</dbReference>
<evidence type="ECO:0000313" key="6">
    <source>
        <dbReference type="EMBL" id="TDD23132.1"/>
    </source>
</evidence>
<dbReference type="InterPro" id="IPR006638">
    <property type="entry name" value="Elp3/MiaA/NifB-like_rSAM"/>
</dbReference>
<sequence length="341" mass="38083">MTPPDADLLLESFSRGEPLLPPRTAYVNVVKRCNAGCGYCADWTAPRDPRLDPPLEQLTYLFGELRRLGVGDLVVSGGEPFLRRDLPAVLEAALGCGFEIRVISNGSLITRDHVRALVGLGITKIGISIDSLVPDRLMAIRGLKATRVRRTIEILAGDERTRPRVSLYVTITRANLDDLIPLADYARRLGITVQYQPVHFAGTGLDDHILTHLWPAEPDLARLDGIIAELVRGARDGTLPINSRPDFLQQIPRFFRDRTFHPERCTVAYTDVVIDQDLNLRPCWSMPAVASLAQPGFDLVQIWRAPEMRAVREEIKQDRCPGCLFSCHMNKPHISLNKARS</sequence>
<dbReference type="EMBL" id="SMKP01000020">
    <property type="protein sequence ID" value="TDD23132.1"/>
    <property type="molecule type" value="Genomic_DNA"/>
</dbReference>
<name>A0A4R4WZG2_9ACTN</name>
<keyword evidence="7" id="KW-1185">Reference proteome</keyword>
<dbReference type="CDD" id="cd01335">
    <property type="entry name" value="Radical_SAM"/>
    <property type="match status" value="1"/>
</dbReference>
<dbReference type="SUPFAM" id="SSF102114">
    <property type="entry name" value="Radical SAM enzymes"/>
    <property type="match status" value="1"/>
</dbReference>
<keyword evidence="4" id="KW-0411">Iron-sulfur</keyword>
<dbReference type="SFLD" id="SFLDG01067">
    <property type="entry name" value="SPASM/twitch_domain_containing"/>
    <property type="match status" value="1"/>
</dbReference>
<proteinExistence type="predicted"/>
<evidence type="ECO:0000256" key="3">
    <source>
        <dbReference type="ARBA" id="ARBA00023004"/>
    </source>
</evidence>
<dbReference type="Proteomes" id="UP000294543">
    <property type="component" value="Unassembled WGS sequence"/>
</dbReference>
<dbReference type="AlphaFoldDB" id="A0A4R4WZG2"/>
<reference evidence="6 7" key="1">
    <citation type="submission" date="2019-03" db="EMBL/GenBank/DDBJ databases">
        <title>Draft genome sequences of novel Actinobacteria.</title>
        <authorList>
            <person name="Sahin N."/>
            <person name="Ay H."/>
            <person name="Saygin H."/>
        </authorList>
    </citation>
    <scope>NUCLEOTIDE SEQUENCE [LARGE SCALE GENOMIC DNA]</scope>
    <source>
        <strain evidence="6 7">KC712</strain>
    </source>
</reference>
<keyword evidence="2" id="KW-0479">Metal-binding</keyword>
<keyword evidence="1" id="KW-0949">S-adenosyl-L-methionine</keyword>
<evidence type="ECO:0000256" key="1">
    <source>
        <dbReference type="ARBA" id="ARBA00022691"/>
    </source>
</evidence>
<dbReference type="PANTHER" id="PTHR11228">
    <property type="entry name" value="RADICAL SAM DOMAIN PROTEIN"/>
    <property type="match status" value="1"/>
</dbReference>
<dbReference type="GO" id="GO:0051536">
    <property type="term" value="F:iron-sulfur cluster binding"/>
    <property type="evidence" value="ECO:0007669"/>
    <property type="project" value="UniProtKB-KW"/>
</dbReference>
<dbReference type="PANTHER" id="PTHR11228:SF7">
    <property type="entry name" value="PQQA PEPTIDE CYCLASE"/>
    <property type="match status" value="1"/>
</dbReference>
<evidence type="ECO:0000256" key="2">
    <source>
        <dbReference type="ARBA" id="ARBA00022723"/>
    </source>
</evidence>
<dbReference type="RefSeq" id="WP_132507030.1">
    <property type="nucleotide sequence ID" value="NZ_SMKP01000020.1"/>
</dbReference>
<accession>A0A4R4WZG2</accession>
<protein>
    <submittedName>
        <fullName evidence="6">Radical SAM protein</fullName>
    </submittedName>
</protein>
<dbReference type="Gene3D" id="3.20.20.70">
    <property type="entry name" value="Aldolase class I"/>
    <property type="match status" value="1"/>
</dbReference>
<dbReference type="SMART" id="SM00729">
    <property type="entry name" value="Elp3"/>
    <property type="match status" value="1"/>
</dbReference>
<feature type="domain" description="Radical SAM core" evidence="5">
    <location>
        <begin position="19"/>
        <end position="235"/>
    </location>
</feature>
<dbReference type="InterPro" id="IPR058240">
    <property type="entry name" value="rSAM_sf"/>
</dbReference>
<keyword evidence="3" id="KW-0408">Iron</keyword>
<dbReference type="InterPro" id="IPR007197">
    <property type="entry name" value="rSAM"/>
</dbReference>
<evidence type="ECO:0000256" key="4">
    <source>
        <dbReference type="ARBA" id="ARBA00023014"/>
    </source>
</evidence>
<organism evidence="6 7">
    <name type="scientific">Nonomuraea diastatica</name>
    <dbReference type="NCBI Taxonomy" id="1848329"/>
    <lineage>
        <taxon>Bacteria</taxon>
        <taxon>Bacillati</taxon>
        <taxon>Actinomycetota</taxon>
        <taxon>Actinomycetes</taxon>
        <taxon>Streptosporangiales</taxon>
        <taxon>Streptosporangiaceae</taxon>
        <taxon>Nonomuraea</taxon>
    </lineage>
</organism>
<gene>
    <name evidence="6" type="ORF">E1294_09875</name>
</gene>
<comment type="caution">
    <text evidence="6">The sequence shown here is derived from an EMBL/GenBank/DDBJ whole genome shotgun (WGS) entry which is preliminary data.</text>
</comment>
<evidence type="ECO:0000259" key="5">
    <source>
        <dbReference type="PROSITE" id="PS51918"/>
    </source>
</evidence>
<dbReference type="GO" id="GO:0046872">
    <property type="term" value="F:metal ion binding"/>
    <property type="evidence" value="ECO:0007669"/>
    <property type="project" value="UniProtKB-KW"/>
</dbReference>
<evidence type="ECO:0000313" key="7">
    <source>
        <dbReference type="Proteomes" id="UP000294543"/>
    </source>
</evidence>
<dbReference type="InterPro" id="IPR050377">
    <property type="entry name" value="Radical_SAM_PqqE_MftC-like"/>
</dbReference>